<dbReference type="PROSITE" id="PS50043">
    <property type="entry name" value="HTH_LUXR_2"/>
    <property type="match status" value="1"/>
</dbReference>
<reference evidence="5" key="1">
    <citation type="submission" date="2024-07" db="EMBL/GenBank/DDBJ databases">
        <title>Complete genome sequences of cellulolytic bacteria, Kitasatospora sp. CMC57 and Streptomyces sp. CMC78, isolated from Japanese agricultural soil.</title>
        <authorList>
            <person name="Hashimoto T."/>
            <person name="Ito M."/>
            <person name="Iwamoto M."/>
            <person name="Fukahori D."/>
            <person name="Shoda T."/>
            <person name="Sakoda M."/>
            <person name="Morohoshi T."/>
            <person name="Mitsuboshi M."/>
            <person name="Nishizawa T."/>
        </authorList>
    </citation>
    <scope>NUCLEOTIDE SEQUENCE</scope>
    <source>
        <strain evidence="5">CMC78</strain>
    </source>
</reference>
<protein>
    <submittedName>
        <fullName evidence="5">LuxR C-terminal-related transcriptional regulator</fullName>
    </submittedName>
</protein>
<dbReference type="PANTHER" id="PTHR43214">
    <property type="entry name" value="TWO-COMPONENT RESPONSE REGULATOR"/>
    <property type="match status" value="1"/>
</dbReference>
<dbReference type="Gene3D" id="3.40.50.2300">
    <property type="match status" value="1"/>
</dbReference>
<sequence>MLCDASRLVPRGSIRMERITVVLRAQDPISQAGVASQLRARPEVSVVDRDDGEAAPQVVVMVVDAVDDEVLRVLRNIQRTSNCRTVLVTTDIDEQKLVSAAECGVAGVVRRSDSTPDHLVQVIGTVARGEGHLPSDLLGRLLEEVGRLQGQVLGPRGLHFTGLAAREVDVLRLVAEGYDTADIATKLAYSERTIKNVLHSVMTRLQLRNRSHAVAYAMRQGLI</sequence>
<dbReference type="SUPFAM" id="SSF46894">
    <property type="entry name" value="C-terminal effector domain of the bipartite response regulators"/>
    <property type="match status" value="1"/>
</dbReference>
<dbReference type="GO" id="GO:0006355">
    <property type="term" value="P:regulation of DNA-templated transcription"/>
    <property type="evidence" value="ECO:0007669"/>
    <property type="project" value="InterPro"/>
</dbReference>
<feature type="domain" description="HTH luxR-type" evidence="4">
    <location>
        <begin position="159"/>
        <end position="221"/>
    </location>
</feature>
<evidence type="ECO:0000256" key="2">
    <source>
        <dbReference type="ARBA" id="ARBA00023125"/>
    </source>
</evidence>
<keyword evidence="1" id="KW-0805">Transcription regulation</keyword>
<dbReference type="PRINTS" id="PR00038">
    <property type="entry name" value="HTHLUXR"/>
</dbReference>
<dbReference type="GO" id="GO:0003677">
    <property type="term" value="F:DNA binding"/>
    <property type="evidence" value="ECO:0007669"/>
    <property type="project" value="UniProtKB-KW"/>
</dbReference>
<dbReference type="SMART" id="SM00421">
    <property type="entry name" value="HTH_LUXR"/>
    <property type="match status" value="1"/>
</dbReference>
<dbReference type="CDD" id="cd06170">
    <property type="entry name" value="LuxR_C_like"/>
    <property type="match status" value="1"/>
</dbReference>
<dbReference type="KEGG" id="stcm:SCMC78_34510"/>
<dbReference type="PROSITE" id="PS00622">
    <property type="entry name" value="HTH_LUXR_1"/>
    <property type="match status" value="1"/>
</dbReference>
<dbReference type="InterPro" id="IPR039420">
    <property type="entry name" value="WalR-like"/>
</dbReference>
<dbReference type="Pfam" id="PF00196">
    <property type="entry name" value="GerE"/>
    <property type="match status" value="1"/>
</dbReference>
<dbReference type="AlphaFoldDB" id="A0AB33KDL3"/>
<dbReference type="PANTHER" id="PTHR43214:SF24">
    <property type="entry name" value="TRANSCRIPTIONAL REGULATORY PROTEIN NARL-RELATED"/>
    <property type="match status" value="1"/>
</dbReference>
<evidence type="ECO:0000256" key="3">
    <source>
        <dbReference type="ARBA" id="ARBA00023163"/>
    </source>
</evidence>
<dbReference type="InterPro" id="IPR016032">
    <property type="entry name" value="Sig_transdc_resp-reg_C-effctor"/>
</dbReference>
<keyword evidence="2" id="KW-0238">DNA-binding</keyword>
<organism evidence="5">
    <name type="scientific">Streptomyces sp. CMC78</name>
    <dbReference type="NCBI Taxonomy" id="3231512"/>
    <lineage>
        <taxon>Bacteria</taxon>
        <taxon>Bacillati</taxon>
        <taxon>Actinomycetota</taxon>
        <taxon>Actinomycetes</taxon>
        <taxon>Kitasatosporales</taxon>
        <taxon>Streptomycetaceae</taxon>
        <taxon>Streptomyces</taxon>
    </lineage>
</organism>
<proteinExistence type="predicted"/>
<evidence type="ECO:0000256" key="1">
    <source>
        <dbReference type="ARBA" id="ARBA00023015"/>
    </source>
</evidence>
<evidence type="ECO:0000259" key="4">
    <source>
        <dbReference type="PROSITE" id="PS50043"/>
    </source>
</evidence>
<dbReference type="EMBL" id="AP035884">
    <property type="protein sequence ID" value="BFP53644.1"/>
    <property type="molecule type" value="Genomic_DNA"/>
</dbReference>
<keyword evidence="3" id="KW-0804">Transcription</keyword>
<gene>
    <name evidence="5" type="ORF">SCMC78_34510</name>
</gene>
<accession>A0AB33KDL3</accession>
<evidence type="ECO:0000313" key="5">
    <source>
        <dbReference type="EMBL" id="BFP53644.1"/>
    </source>
</evidence>
<name>A0AB33KDL3_9ACTN</name>
<dbReference type="InterPro" id="IPR000792">
    <property type="entry name" value="Tscrpt_reg_LuxR_C"/>
</dbReference>